<dbReference type="Proteomes" id="UP000681075">
    <property type="component" value="Unassembled WGS sequence"/>
</dbReference>
<dbReference type="EMBL" id="BOPV01000001">
    <property type="protein sequence ID" value="GIL38694.1"/>
    <property type="molecule type" value="Genomic_DNA"/>
</dbReference>
<feature type="domain" description="Aminotransferase class I/classII large" evidence="4">
    <location>
        <begin position="127"/>
        <end position="308"/>
    </location>
</feature>
<comment type="caution">
    <text evidence="5">The sequence shown here is derived from an EMBL/GenBank/DDBJ whole genome shotgun (WGS) entry which is preliminary data.</text>
</comment>
<dbReference type="PANTHER" id="PTHR42885:SF1">
    <property type="entry name" value="THREONINE-PHOSPHATE DECARBOXYLASE"/>
    <property type="match status" value="1"/>
</dbReference>
<protein>
    <recommendedName>
        <fullName evidence="3">Aminotransferase</fullName>
        <ecNumber evidence="3">2.6.1.-</ecNumber>
    </recommendedName>
</protein>
<dbReference type="InterPro" id="IPR015421">
    <property type="entry name" value="PyrdxlP-dep_Trfase_major"/>
</dbReference>
<dbReference type="InterPro" id="IPR004839">
    <property type="entry name" value="Aminotransferase_I/II_large"/>
</dbReference>
<keyword evidence="3" id="KW-0032">Aminotransferase</keyword>
<dbReference type="Pfam" id="PF00155">
    <property type="entry name" value="Aminotran_1_2"/>
    <property type="match status" value="1"/>
</dbReference>
<dbReference type="InterPro" id="IPR004838">
    <property type="entry name" value="NHTrfase_class1_PyrdxlP-BS"/>
</dbReference>
<comment type="cofactor">
    <cofactor evidence="1 3">
        <name>pyridoxal 5'-phosphate</name>
        <dbReference type="ChEBI" id="CHEBI:597326"/>
    </cofactor>
</comment>
<comment type="similarity">
    <text evidence="3">Belongs to the class-I pyridoxal-phosphate-dependent aminotransferase family.</text>
</comment>
<dbReference type="PANTHER" id="PTHR42885">
    <property type="entry name" value="HISTIDINOL-PHOSPHATE AMINOTRANSFERASE-RELATED"/>
    <property type="match status" value="1"/>
</dbReference>
<keyword evidence="2" id="KW-0663">Pyridoxal phosphate</keyword>
<dbReference type="EC" id="2.6.1.-" evidence="3"/>
<evidence type="ECO:0000256" key="3">
    <source>
        <dbReference type="RuleBase" id="RU000481"/>
    </source>
</evidence>
<dbReference type="PROSITE" id="PS00105">
    <property type="entry name" value="AA_TRANSFER_CLASS_1"/>
    <property type="match status" value="1"/>
</dbReference>
<dbReference type="GO" id="GO:0030170">
    <property type="term" value="F:pyridoxal phosphate binding"/>
    <property type="evidence" value="ECO:0007669"/>
    <property type="project" value="InterPro"/>
</dbReference>
<dbReference type="Gene3D" id="3.90.1150.10">
    <property type="entry name" value="Aspartate Aminotransferase, domain 1"/>
    <property type="match status" value="1"/>
</dbReference>
<proteinExistence type="inferred from homology"/>
<evidence type="ECO:0000256" key="2">
    <source>
        <dbReference type="ARBA" id="ARBA00022898"/>
    </source>
</evidence>
<dbReference type="InterPro" id="IPR015424">
    <property type="entry name" value="PyrdxlP-dep_Trfase"/>
</dbReference>
<evidence type="ECO:0000256" key="1">
    <source>
        <dbReference type="ARBA" id="ARBA00001933"/>
    </source>
</evidence>
<organism evidence="5 6">
    <name type="scientific">Roseiterribacter gracilis</name>
    <dbReference type="NCBI Taxonomy" id="2812848"/>
    <lineage>
        <taxon>Bacteria</taxon>
        <taxon>Pseudomonadati</taxon>
        <taxon>Pseudomonadota</taxon>
        <taxon>Alphaproteobacteria</taxon>
        <taxon>Rhodospirillales</taxon>
        <taxon>Roseiterribacteraceae</taxon>
        <taxon>Roseiterribacter</taxon>
    </lineage>
</organism>
<reference evidence="5" key="1">
    <citation type="submission" date="2021-02" db="EMBL/GenBank/DDBJ databases">
        <title>Genome sequence of Rhodospirillales sp. strain TMPK1 isolated from soil.</title>
        <authorList>
            <person name="Nakai R."/>
            <person name="Kusada H."/>
            <person name="Tamaki H."/>
        </authorList>
    </citation>
    <scope>NUCLEOTIDE SEQUENCE</scope>
    <source>
        <strain evidence="5">TMPK1</strain>
    </source>
</reference>
<evidence type="ECO:0000313" key="6">
    <source>
        <dbReference type="Proteomes" id="UP000681075"/>
    </source>
</evidence>
<keyword evidence="6" id="KW-1185">Reference proteome</keyword>
<dbReference type="GO" id="GO:0008483">
    <property type="term" value="F:transaminase activity"/>
    <property type="evidence" value="ECO:0007669"/>
    <property type="project" value="UniProtKB-KW"/>
</dbReference>
<dbReference type="Gene3D" id="3.40.640.10">
    <property type="entry name" value="Type I PLP-dependent aspartate aminotransferase-like (Major domain)"/>
    <property type="match status" value="1"/>
</dbReference>
<dbReference type="AlphaFoldDB" id="A0A8S8X808"/>
<accession>A0A8S8X808</accession>
<evidence type="ECO:0000313" key="5">
    <source>
        <dbReference type="EMBL" id="GIL38694.1"/>
    </source>
</evidence>
<gene>
    <name evidence="5" type="primary">cobC</name>
    <name evidence="5" type="ORF">TMPK1_09310</name>
</gene>
<name>A0A8S8X808_9PROT</name>
<dbReference type="SUPFAM" id="SSF53383">
    <property type="entry name" value="PLP-dependent transferases"/>
    <property type="match status" value="1"/>
</dbReference>
<evidence type="ECO:0000259" key="4">
    <source>
        <dbReference type="Pfam" id="PF00155"/>
    </source>
</evidence>
<keyword evidence="3" id="KW-0808">Transferase</keyword>
<dbReference type="InterPro" id="IPR015422">
    <property type="entry name" value="PyrdxlP-dep_Trfase_small"/>
</dbReference>
<sequence length="325" mass="35132">MNPFLRHGGNLDAARRAWPAAPEPWLDLSTGLNPHTYNAPRASDAQRARLPLREELVALRDAAAAAFDVVDATRVAPVAGAEAALRALPLLGLGHSVALDPALYASHDAAWRAAGARIVAPGDDADICVVINPANPTGAVTDIAAIRALADRQSARNGWLVIDESFADTDPEISVALWPHPRLIVLRSFGKFFGLAGLRLGFVVADQQVLERLHAAIGDWPVSADAIVAGTHAYRDLAWIQQMRLRLADESQRLGTLLRAAGFETIGGTKLFQLTRSKDAQRRFDALAAQGILTRPFQDQPDWLRFGLPPADGWQRLAISLERLA</sequence>
<dbReference type="RefSeq" id="WP_420241744.1">
    <property type="nucleotide sequence ID" value="NZ_BOPV01000001.1"/>
</dbReference>
<dbReference type="CDD" id="cd00609">
    <property type="entry name" value="AAT_like"/>
    <property type="match status" value="1"/>
</dbReference>